<organism evidence="2 3">
    <name type="scientific">Candidatus Obscuribacter phosphatis</name>
    <dbReference type="NCBI Taxonomy" id="1906157"/>
    <lineage>
        <taxon>Bacteria</taxon>
        <taxon>Bacillati</taxon>
        <taxon>Candidatus Melainabacteria</taxon>
        <taxon>Candidatus Obscuribacterales</taxon>
        <taxon>Candidatus Obscuribacteraceae</taxon>
        <taxon>Candidatus Obscuribacter</taxon>
    </lineage>
</organism>
<evidence type="ECO:0000256" key="1">
    <source>
        <dbReference type="SAM" id="Phobius"/>
    </source>
</evidence>
<feature type="transmembrane region" description="Helical" evidence="1">
    <location>
        <begin position="122"/>
        <end position="143"/>
    </location>
</feature>
<accession>A0A8J7TMB0</accession>
<keyword evidence="1" id="KW-0472">Membrane</keyword>
<evidence type="ECO:0000313" key="2">
    <source>
        <dbReference type="EMBL" id="MBN8661509.1"/>
    </source>
</evidence>
<name>A0A8J7TMB0_9BACT</name>
<dbReference type="AlphaFoldDB" id="A0A8J7TMB0"/>
<feature type="transmembrane region" description="Helical" evidence="1">
    <location>
        <begin position="92"/>
        <end position="110"/>
    </location>
</feature>
<keyword evidence="1" id="KW-1133">Transmembrane helix</keyword>
<reference evidence="2" key="1">
    <citation type="submission" date="2021-02" db="EMBL/GenBank/DDBJ databases">
        <title>Genome-Resolved Metagenomics of a Microbial Community Performing Photosynthetic Biological Nutrient Removal.</title>
        <authorList>
            <person name="Mcdaniel E.A."/>
        </authorList>
    </citation>
    <scope>NUCLEOTIDE SEQUENCE</scope>
    <source>
        <strain evidence="2">UWPOB_OBS1</strain>
    </source>
</reference>
<evidence type="ECO:0000313" key="3">
    <source>
        <dbReference type="Proteomes" id="UP000664277"/>
    </source>
</evidence>
<keyword evidence="1" id="KW-0812">Transmembrane</keyword>
<gene>
    <name evidence="2" type="ORF">J0M35_14180</name>
</gene>
<dbReference type="EMBL" id="JAFLCK010000021">
    <property type="protein sequence ID" value="MBN8661509.1"/>
    <property type="molecule type" value="Genomic_DNA"/>
</dbReference>
<sequence length="168" mass="19179">MFNSSYQNLSFRQQIISTSQSYPCPRCNTGLLEPHGLTECLNCSSCQRSFVALRGGRLLTPATRLGFKIAPTFWWDGLRWHWAGTTASTRQLFAMVLLFTLPILACQAAFQMNLFQDRPEWLSPALASAVIGLFAIQTIYFLCWDYDFVSKHKDREKRTALSDRPSQN</sequence>
<dbReference type="Proteomes" id="UP000664277">
    <property type="component" value="Unassembled WGS sequence"/>
</dbReference>
<proteinExistence type="predicted"/>
<protein>
    <submittedName>
        <fullName evidence="2">Uncharacterized protein</fullName>
    </submittedName>
</protein>
<comment type="caution">
    <text evidence="2">The sequence shown here is derived from an EMBL/GenBank/DDBJ whole genome shotgun (WGS) entry which is preliminary data.</text>
</comment>